<dbReference type="Proteomes" id="UP000093000">
    <property type="component" value="Unassembled WGS sequence"/>
</dbReference>
<feature type="transmembrane region" description="Helical" evidence="5">
    <location>
        <begin position="37"/>
        <end position="63"/>
    </location>
</feature>
<evidence type="ECO:0000313" key="7">
    <source>
        <dbReference type="Proteomes" id="UP000093000"/>
    </source>
</evidence>
<evidence type="ECO:0000256" key="5">
    <source>
        <dbReference type="SAM" id="Phobius"/>
    </source>
</evidence>
<dbReference type="STRING" id="101091.A0A1C7N9K7"/>
<evidence type="ECO:0000256" key="2">
    <source>
        <dbReference type="ARBA" id="ARBA00022692"/>
    </source>
</evidence>
<proteinExistence type="predicted"/>
<dbReference type="AlphaFoldDB" id="A0A1C7N9K7"/>
<dbReference type="FunCoup" id="A0A1C7N9K7">
    <property type="interactions" value="46"/>
</dbReference>
<keyword evidence="3 5" id="KW-1133">Transmembrane helix</keyword>
<evidence type="ECO:0000256" key="1">
    <source>
        <dbReference type="ARBA" id="ARBA00004141"/>
    </source>
</evidence>
<dbReference type="OrthoDB" id="408493at2759"/>
<keyword evidence="7" id="KW-1185">Reference proteome</keyword>
<organism evidence="6 7">
    <name type="scientific">Choanephora cucurbitarum</name>
    <dbReference type="NCBI Taxonomy" id="101091"/>
    <lineage>
        <taxon>Eukaryota</taxon>
        <taxon>Fungi</taxon>
        <taxon>Fungi incertae sedis</taxon>
        <taxon>Mucoromycota</taxon>
        <taxon>Mucoromycotina</taxon>
        <taxon>Mucoromycetes</taxon>
        <taxon>Mucorales</taxon>
        <taxon>Mucorineae</taxon>
        <taxon>Choanephoraceae</taxon>
        <taxon>Choanephoroideae</taxon>
        <taxon>Choanephora</taxon>
    </lineage>
</organism>
<feature type="transmembrane region" description="Helical" evidence="5">
    <location>
        <begin position="333"/>
        <end position="350"/>
    </location>
</feature>
<dbReference type="InParanoid" id="A0A1C7N9K7"/>
<evidence type="ECO:0000313" key="6">
    <source>
        <dbReference type="EMBL" id="OBZ85618.1"/>
    </source>
</evidence>
<accession>A0A1C7N9K7</accession>
<comment type="caution">
    <text evidence="6">The sequence shown here is derived from an EMBL/GenBank/DDBJ whole genome shotgun (WGS) entry which is preliminary data.</text>
</comment>
<comment type="subcellular location">
    <subcellularLocation>
        <location evidence="1">Membrane</location>
        <topology evidence="1">Multi-pass membrane protein</topology>
    </subcellularLocation>
</comment>
<feature type="transmembrane region" description="Helical" evidence="5">
    <location>
        <begin position="307"/>
        <end position="327"/>
    </location>
</feature>
<evidence type="ECO:0000256" key="3">
    <source>
        <dbReference type="ARBA" id="ARBA00022989"/>
    </source>
</evidence>
<feature type="transmembrane region" description="Helical" evidence="5">
    <location>
        <begin position="241"/>
        <end position="261"/>
    </location>
</feature>
<dbReference type="InterPro" id="IPR007271">
    <property type="entry name" value="Nuc_sug_transpt"/>
</dbReference>
<dbReference type="Pfam" id="PF04142">
    <property type="entry name" value="Nuc_sug_transp"/>
    <property type="match status" value="2"/>
</dbReference>
<dbReference type="PANTHER" id="PTHR10231">
    <property type="entry name" value="NUCLEOTIDE-SUGAR TRANSMEMBRANE TRANSPORTER"/>
    <property type="match status" value="1"/>
</dbReference>
<dbReference type="SUPFAM" id="SSF103481">
    <property type="entry name" value="Multidrug resistance efflux transporter EmrE"/>
    <property type="match status" value="1"/>
</dbReference>
<keyword evidence="2 5" id="KW-0812">Transmembrane</keyword>
<gene>
    <name evidence="6" type="primary">SLC35A3_0</name>
    <name evidence="6" type="ORF">A0J61_06338</name>
</gene>
<dbReference type="PIRSF" id="PIRSF005799">
    <property type="entry name" value="UDP-gal_transpt"/>
    <property type="match status" value="1"/>
</dbReference>
<keyword evidence="4 5" id="KW-0472">Membrane</keyword>
<reference evidence="6 7" key="1">
    <citation type="submission" date="2016-03" db="EMBL/GenBank/DDBJ databases">
        <title>Choanephora cucurbitarum.</title>
        <authorList>
            <person name="Min B."/>
            <person name="Park H."/>
            <person name="Park J.-H."/>
            <person name="Shin H.-D."/>
            <person name="Choi I.-G."/>
        </authorList>
    </citation>
    <scope>NUCLEOTIDE SEQUENCE [LARGE SCALE GENOMIC DNA]</scope>
    <source>
        <strain evidence="6 7">KUS-F28377</strain>
    </source>
</reference>
<feature type="transmembrane region" description="Helical" evidence="5">
    <location>
        <begin position="119"/>
        <end position="136"/>
    </location>
</feature>
<sequence length="352" mass="39237">MDKTSLKYLSLFVLVLQNSALILTMRYTRASVPEDELYLASTAVLLSEVLKSLVCLAVIYSLLPSRIRSLSNLNLFLYQEFVLRWSESIKLAIPAILYLIQNNLQYVAATHLDAATFQVTYQLKILTTAFFSVILLHRRLSSTKWIALGILTAGIALVVLPKNSLSQWLGPDDREQETSRIGNQYNMKGFIAVLFACILSGIAGVYFEKIVKQAHKEQDIEGYQTEPVVLLNIPVDDKMQLWIRNIQLSVFSVLLGGLFVVGLQDGARIIQDGFFQHYSTLTWVVIFIQAGGGLIVGLVVRYADNILKGFATSISIILSSLLSVWLFGSQVNMVFGIGACLVIYATFMYGRS</sequence>
<dbReference type="InterPro" id="IPR037185">
    <property type="entry name" value="EmrE-like"/>
</dbReference>
<dbReference type="NCBIfam" id="TIGR00803">
    <property type="entry name" value="nst"/>
    <property type="match status" value="2"/>
</dbReference>
<dbReference type="EMBL" id="LUGH01000378">
    <property type="protein sequence ID" value="OBZ85618.1"/>
    <property type="molecule type" value="Genomic_DNA"/>
</dbReference>
<feature type="transmembrane region" description="Helical" evidence="5">
    <location>
        <begin position="145"/>
        <end position="165"/>
    </location>
</feature>
<name>A0A1C7N9K7_9FUNG</name>
<dbReference type="GO" id="GO:0015165">
    <property type="term" value="F:pyrimidine nucleotide-sugar transmembrane transporter activity"/>
    <property type="evidence" value="ECO:0007669"/>
    <property type="project" value="InterPro"/>
</dbReference>
<evidence type="ECO:0000256" key="4">
    <source>
        <dbReference type="ARBA" id="ARBA00023136"/>
    </source>
</evidence>
<feature type="transmembrane region" description="Helical" evidence="5">
    <location>
        <begin position="185"/>
        <end position="207"/>
    </location>
</feature>
<feature type="transmembrane region" description="Helical" evidence="5">
    <location>
        <begin position="6"/>
        <end position="25"/>
    </location>
</feature>
<feature type="transmembrane region" description="Helical" evidence="5">
    <location>
        <begin position="281"/>
        <end position="300"/>
    </location>
</feature>
<dbReference type="GO" id="GO:0000139">
    <property type="term" value="C:Golgi membrane"/>
    <property type="evidence" value="ECO:0007669"/>
    <property type="project" value="InterPro"/>
</dbReference>
<protein>
    <submittedName>
        <fullName evidence="6">UDP-N-acetylglucosamine transporter</fullName>
    </submittedName>
</protein>